<proteinExistence type="predicted"/>
<reference evidence="4 5" key="1">
    <citation type="journal article" date="2018" name="Nat. Microbiol.">
        <title>Leveraging single-cell genomics to expand the fungal tree of life.</title>
        <authorList>
            <person name="Ahrendt S.R."/>
            <person name="Quandt C.A."/>
            <person name="Ciobanu D."/>
            <person name="Clum A."/>
            <person name="Salamov A."/>
            <person name="Andreopoulos B."/>
            <person name="Cheng J.F."/>
            <person name="Woyke T."/>
            <person name="Pelin A."/>
            <person name="Henrissat B."/>
            <person name="Reynolds N.K."/>
            <person name="Benny G.L."/>
            <person name="Smith M.E."/>
            <person name="James T.Y."/>
            <person name="Grigoriev I.V."/>
        </authorList>
    </citation>
    <scope>NUCLEOTIDE SEQUENCE [LARGE SCALE GENOMIC DNA]</scope>
    <source>
        <strain evidence="4 5">ATCC 52028</strain>
    </source>
</reference>
<keyword evidence="1" id="KW-0802">TPR repeat</keyword>
<dbReference type="InterPro" id="IPR011990">
    <property type="entry name" value="TPR-like_helical_dom_sf"/>
</dbReference>
<reference evidence="2" key="3">
    <citation type="submission" date="2018-08" db="EMBL/GenBank/DDBJ databases">
        <title>Leveraging single-cell genomics to expand the Fungal Tree of Life.</title>
        <authorList>
            <consortium name="DOE Joint Genome Institute"/>
            <person name="Ahrendt S.R."/>
            <person name="Quandt C.A."/>
            <person name="Ciobanu D."/>
            <person name="Clum A."/>
            <person name="Salamov A."/>
            <person name="Andreopoulos B."/>
            <person name="Cheng J.-F."/>
            <person name="Woyke T."/>
            <person name="Pelin A."/>
            <person name="Henrissat B."/>
            <person name="Reynolds N."/>
            <person name="Benny G.L."/>
            <person name="Smith M.E."/>
            <person name="James T.Y."/>
            <person name="Grigoriev I.V."/>
        </authorList>
    </citation>
    <scope>NUCLEOTIDE SEQUENCE</scope>
    <source>
        <strain evidence="2">ATCC 52028</strain>
    </source>
</reference>
<evidence type="ECO:0000313" key="3">
    <source>
        <dbReference type="EMBL" id="RKP02279.1"/>
    </source>
</evidence>
<sequence>MATRAQLLAWHHAVEAYRIGQWDTALDHFGLAGPYAKIAFNSGMVFVQLRDWTTALALFTESTRLDPYFLAGYLQCGYAAFVLQDYERSAAMASTTTLLMPMSSIVDVVDYAQLGLAYRLYRADLLWNRAMCHLALGAHEAYLCDIRAAGEAALTGRQHQVTEDALCNLFDHPVTFFHVPHDAVFELHARKLQSL</sequence>
<dbReference type="OrthoDB" id="9450131at2759"/>
<dbReference type="Gene3D" id="1.25.40.10">
    <property type="entry name" value="Tetratricopeptide repeat domain"/>
    <property type="match status" value="1"/>
</dbReference>
<keyword evidence="5" id="KW-1185">Reference proteome</keyword>
<dbReference type="STRING" id="1555241.A0A4V1IUZ5"/>
<gene>
    <name evidence="2" type="ORF">CAUPRSCDRAFT_4948</name>
    <name evidence="3" type="ORF">CXG81DRAFT_6653</name>
</gene>
<name>A0A4V1IUZ5_9FUNG</name>
<dbReference type="Proteomes" id="UP000274922">
    <property type="component" value="Unassembled WGS sequence"/>
</dbReference>
<dbReference type="PANTHER" id="PTHR15175">
    <property type="entry name" value="NEUTROPHIL CYTOSOLIC FACTOR 2, NEUTROPHIL NADPH OXIDASE FACTOR 2"/>
    <property type="match status" value="1"/>
</dbReference>
<dbReference type="EMBL" id="ML014147">
    <property type="protein sequence ID" value="RKP02279.1"/>
    <property type="molecule type" value="Genomic_DNA"/>
</dbReference>
<evidence type="ECO:0000256" key="1">
    <source>
        <dbReference type="PROSITE-ProRule" id="PRU00339"/>
    </source>
</evidence>
<dbReference type="EMBL" id="ML009125">
    <property type="protein sequence ID" value="RKO98030.1"/>
    <property type="molecule type" value="Genomic_DNA"/>
</dbReference>
<organism evidence="3 5">
    <name type="scientific">Caulochytrium protostelioides</name>
    <dbReference type="NCBI Taxonomy" id="1555241"/>
    <lineage>
        <taxon>Eukaryota</taxon>
        <taxon>Fungi</taxon>
        <taxon>Fungi incertae sedis</taxon>
        <taxon>Chytridiomycota</taxon>
        <taxon>Chytridiomycota incertae sedis</taxon>
        <taxon>Chytridiomycetes</taxon>
        <taxon>Caulochytriales</taxon>
        <taxon>Caulochytriaceae</taxon>
        <taxon>Caulochytrium</taxon>
    </lineage>
</organism>
<dbReference type="PROSITE" id="PS50005">
    <property type="entry name" value="TPR"/>
    <property type="match status" value="1"/>
</dbReference>
<reference evidence="3" key="2">
    <citation type="submission" date="2018-04" db="EMBL/GenBank/DDBJ databases">
        <title>Leveraging single-cell genomics to expand the Fungal Tree of Life.</title>
        <authorList>
            <consortium name="DOE Joint Genome Institute"/>
            <person name="Ahrendt S.R."/>
            <person name="Quandt C.A."/>
            <person name="Ciobanu D."/>
            <person name="Clum A."/>
            <person name="Salamov A."/>
            <person name="Andreopoulos B."/>
            <person name="Cheng J.-F."/>
            <person name="Woyke T."/>
            <person name="Pelin A."/>
            <person name="Henrissat B."/>
            <person name="Benny G.L."/>
            <person name="Smith M.E."/>
            <person name="James T.Y."/>
            <person name="Grigoriev I.V."/>
        </authorList>
    </citation>
    <scope>NUCLEOTIDE SEQUENCE</scope>
    <source>
        <strain evidence="3">ATCC 52028</strain>
    </source>
</reference>
<dbReference type="SUPFAM" id="SSF48452">
    <property type="entry name" value="TPR-like"/>
    <property type="match status" value="1"/>
</dbReference>
<dbReference type="PANTHER" id="PTHR15175:SF0">
    <property type="entry name" value="SH3 DOMAIN-CONTAINING PROTEIN C23A1.17"/>
    <property type="match status" value="1"/>
</dbReference>
<dbReference type="InterPro" id="IPR019734">
    <property type="entry name" value="TPR_rpt"/>
</dbReference>
<evidence type="ECO:0000313" key="4">
    <source>
        <dbReference type="Proteomes" id="UP000268535"/>
    </source>
</evidence>
<feature type="non-terminal residue" evidence="3">
    <location>
        <position position="195"/>
    </location>
</feature>
<evidence type="ECO:0000313" key="5">
    <source>
        <dbReference type="Proteomes" id="UP000274922"/>
    </source>
</evidence>
<dbReference type="AlphaFoldDB" id="A0A4V1IUZ5"/>
<feature type="repeat" description="TPR" evidence="1">
    <location>
        <begin position="36"/>
        <end position="69"/>
    </location>
</feature>
<dbReference type="Proteomes" id="UP000268535">
    <property type="component" value="Unassembled WGS sequence"/>
</dbReference>
<accession>A0A4V1IUZ5</accession>
<dbReference type="InterPro" id="IPR051864">
    <property type="entry name" value="NCF2_NOXA1"/>
</dbReference>
<protein>
    <submittedName>
        <fullName evidence="3">Uncharacterized protein</fullName>
    </submittedName>
</protein>
<evidence type="ECO:0000313" key="2">
    <source>
        <dbReference type="EMBL" id="RKO98030.1"/>
    </source>
</evidence>